<dbReference type="Proteomes" id="UP000185766">
    <property type="component" value="Unassembled WGS sequence"/>
</dbReference>
<reference evidence="1 2" key="1">
    <citation type="submission" date="2016-10" db="EMBL/GenBank/DDBJ databases">
        <authorList>
            <person name="de Groot N.N."/>
        </authorList>
    </citation>
    <scope>NUCLEOTIDE SEQUENCE [LARGE SCALE GENOMIC DNA]</scope>
    <source>
        <strain evidence="1 2">JCM 19513</strain>
    </source>
</reference>
<evidence type="ECO:0008006" key="3">
    <source>
        <dbReference type="Google" id="ProtNLM"/>
    </source>
</evidence>
<evidence type="ECO:0000313" key="1">
    <source>
        <dbReference type="EMBL" id="SEL32042.1"/>
    </source>
</evidence>
<gene>
    <name evidence="1" type="ORF">SAMN05216214_110156</name>
</gene>
<protein>
    <recommendedName>
        <fullName evidence="3">PQQ enzyme repeat protein</fullName>
    </recommendedName>
</protein>
<evidence type="ECO:0000313" key="2">
    <source>
        <dbReference type="Proteomes" id="UP000185766"/>
    </source>
</evidence>
<sequence>MLPGIPSKKANFKCFSAERYFDVFVLGKKMYALYSHADMPIQGAPSFLKCIDLEGFEGDFDSQPCCYEANVTGLRSICPGSNVLMISGWKPEVLALDGFSSIYSEADRKMNPEWDDYGWAYYWGGKVYRGSDVSSLYKDIDIIDIKEQRVSSCLRLDIGYSKDWQGSLIFGERRSGNFLVYCLDRGMPVLDVSLAKYRQAFPDKSIIAFIETDLAYVLIADHLLVFDLVTAELVREVNYFNCPAMQAHMHAESMDANWACAGRLSVCNGEVVLSHAGVGGYSLYLAPFRDEPFVWLWSTGRGVIAKNHPGDLVFGLSGSIPMAWDKHTGEVVWDTKKPTATSKIAVGDQWVVFSQTAEYIQGHHWKKPYISPHRPAEE</sequence>
<name>A0A1H7P8F4_9GAMM</name>
<proteinExistence type="predicted"/>
<dbReference type="EMBL" id="FOAS01000010">
    <property type="protein sequence ID" value="SEL32042.1"/>
    <property type="molecule type" value="Genomic_DNA"/>
</dbReference>
<dbReference type="AlphaFoldDB" id="A0A1H7P8F4"/>
<dbReference type="RefSeq" id="WP_074868612.1">
    <property type="nucleotide sequence ID" value="NZ_FOAS01000010.1"/>
</dbReference>
<keyword evidence="2" id="KW-1185">Reference proteome</keyword>
<dbReference type="STRING" id="1429083.GCA_001885685_03335"/>
<organism evidence="1 2">
    <name type="scientific">Atopomonas hussainii</name>
    <dbReference type="NCBI Taxonomy" id="1429083"/>
    <lineage>
        <taxon>Bacteria</taxon>
        <taxon>Pseudomonadati</taxon>
        <taxon>Pseudomonadota</taxon>
        <taxon>Gammaproteobacteria</taxon>
        <taxon>Pseudomonadales</taxon>
        <taxon>Pseudomonadaceae</taxon>
        <taxon>Atopomonas</taxon>
    </lineage>
</organism>
<accession>A0A1H7P8F4</accession>